<organism evidence="3 4">
    <name type="scientific">Mytilus galloprovincialis</name>
    <name type="common">Mediterranean mussel</name>
    <dbReference type="NCBI Taxonomy" id="29158"/>
    <lineage>
        <taxon>Eukaryota</taxon>
        <taxon>Metazoa</taxon>
        <taxon>Spiralia</taxon>
        <taxon>Lophotrochozoa</taxon>
        <taxon>Mollusca</taxon>
        <taxon>Bivalvia</taxon>
        <taxon>Autobranchia</taxon>
        <taxon>Pteriomorphia</taxon>
        <taxon>Mytilida</taxon>
        <taxon>Mytiloidea</taxon>
        <taxon>Mytilidae</taxon>
        <taxon>Mytilinae</taxon>
        <taxon>Mytilus</taxon>
    </lineage>
</organism>
<dbReference type="Proteomes" id="UP000596742">
    <property type="component" value="Unassembled WGS sequence"/>
</dbReference>
<sequence length="328" mass="37157">MKFLLVILVVFTVLFICDGQRGWWRRRWGGPTGRSICHAHPVHRSTTSMYWNCCYLWITEPVDENEITLTINFKQPIVELGVPGFITKRSVCSEKFFLSNTRPLHAGFNEVQYKAEYYEDEHHPIDGICNYRYSWRHQPSTISPTSEEPRDRSTATAIVTSTENNRHRGSTLPSFTMTTTSPSTTMTPVPLTTTTVPPTTTTVPRIITTTVPPTTTTVPRTTTTTDDNNDNRSPDDNEICSSNNNDKSSANNHNNHFSNDNDDRYPNNNDYRSPDDNNSSTNNNDNSSHNNNDDSTNNDSHTSNNNNCTNNNNNCTTNDNNCTTNDYH</sequence>
<dbReference type="EMBL" id="UYJE01009018">
    <property type="protein sequence ID" value="VDI69322.1"/>
    <property type="molecule type" value="Genomic_DNA"/>
</dbReference>
<feature type="region of interest" description="Disordered" evidence="1">
    <location>
        <begin position="160"/>
        <end position="310"/>
    </location>
</feature>
<evidence type="ECO:0000313" key="4">
    <source>
        <dbReference type="Proteomes" id="UP000596742"/>
    </source>
</evidence>
<feature type="compositionally biased region" description="Low complexity" evidence="1">
    <location>
        <begin position="241"/>
        <end position="258"/>
    </location>
</feature>
<keyword evidence="2" id="KW-0732">Signal</keyword>
<dbReference type="OrthoDB" id="10462894at2759"/>
<dbReference type="AlphaFoldDB" id="A0A8B6GUH6"/>
<gene>
    <name evidence="3" type="ORF">MGAL_10B046651</name>
</gene>
<proteinExistence type="predicted"/>
<name>A0A8B6GUH6_MYTGA</name>
<keyword evidence="4" id="KW-1185">Reference proteome</keyword>
<reference evidence="3" key="1">
    <citation type="submission" date="2018-11" db="EMBL/GenBank/DDBJ databases">
        <authorList>
            <person name="Alioto T."/>
            <person name="Alioto T."/>
        </authorList>
    </citation>
    <scope>NUCLEOTIDE SEQUENCE</scope>
</reference>
<feature type="compositionally biased region" description="Low complexity" evidence="1">
    <location>
        <begin position="170"/>
        <end position="226"/>
    </location>
</feature>
<comment type="caution">
    <text evidence="3">The sequence shown here is derived from an EMBL/GenBank/DDBJ whole genome shotgun (WGS) entry which is preliminary data.</text>
</comment>
<feature type="compositionally biased region" description="Low complexity" evidence="1">
    <location>
        <begin position="266"/>
        <end position="310"/>
    </location>
</feature>
<evidence type="ECO:0000313" key="3">
    <source>
        <dbReference type="EMBL" id="VDI69322.1"/>
    </source>
</evidence>
<accession>A0A8B6GUH6</accession>
<evidence type="ECO:0000256" key="1">
    <source>
        <dbReference type="SAM" id="MobiDB-lite"/>
    </source>
</evidence>
<feature type="chain" id="PRO_5033056629" evidence="2">
    <location>
        <begin position="20"/>
        <end position="328"/>
    </location>
</feature>
<feature type="signal peptide" evidence="2">
    <location>
        <begin position="1"/>
        <end position="19"/>
    </location>
</feature>
<protein>
    <submittedName>
        <fullName evidence="3">Uncharacterized protein</fullName>
    </submittedName>
</protein>
<evidence type="ECO:0000256" key="2">
    <source>
        <dbReference type="SAM" id="SignalP"/>
    </source>
</evidence>